<proteinExistence type="predicted"/>
<dbReference type="OrthoDB" id="410198at2759"/>
<evidence type="ECO:0000313" key="3">
    <source>
        <dbReference type="Proteomes" id="UP000700596"/>
    </source>
</evidence>
<organism evidence="2 3">
    <name type="scientific">Dendryphion nanum</name>
    <dbReference type="NCBI Taxonomy" id="256645"/>
    <lineage>
        <taxon>Eukaryota</taxon>
        <taxon>Fungi</taxon>
        <taxon>Dikarya</taxon>
        <taxon>Ascomycota</taxon>
        <taxon>Pezizomycotina</taxon>
        <taxon>Dothideomycetes</taxon>
        <taxon>Pleosporomycetidae</taxon>
        <taxon>Pleosporales</taxon>
        <taxon>Torulaceae</taxon>
        <taxon>Dendryphion</taxon>
    </lineage>
</organism>
<protein>
    <recommendedName>
        <fullName evidence="1">N-acetyltransferase domain-containing protein</fullName>
    </recommendedName>
</protein>
<keyword evidence="3" id="KW-1185">Reference proteome</keyword>
<sequence length="262" mass="30816">MANNYTVKQAQTREELDEIMEVIWAANYTPYEPLIQIVFPVRGYLCSDRAAAVAESKQRFWKNHQNDPSSNWYYVQDIGTRDVVACAQWQIFQQTPFAKGSSKLEAPWWPEGEHREYCEYILNQVYKPRVSWMTRPHLALNWMAVHPLHRRRGLATALMKVGTDRADSLNLESWLEASHMGKVLYELHGFRLLFKIDFDTEKKNAGDIWRKCEYEMKPKPLYTMWRPQNGDWKETQPSSKLQMPWESCALDNFTGVIDTETN</sequence>
<comment type="caution">
    <text evidence="2">The sequence shown here is derived from an EMBL/GenBank/DDBJ whole genome shotgun (WGS) entry which is preliminary data.</text>
</comment>
<dbReference type="EMBL" id="JAGMWT010000038">
    <property type="protein sequence ID" value="KAH7108672.1"/>
    <property type="molecule type" value="Genomic_DNA"/>
</dbReference>
<dbReference type="GO" id="GO:0016747">
    <property type="term" value="F:acyltransferase activity, transferring groups other than amino-acyl groups"/>
    <property type="evidence" value="ECO:0007669"/>
    <property type="project" value="InterPro"/>
</dbReference>
<feature type="domain" description="N-acetyltransferase" evidence="1">
    <location>
        <begin position="78"/>
        <end position="215"/>
    </location>
</feature>
<accession>A0A9P9CXH4</accession>
<dbReference type="PANTHER" id="PTHR42791">
    <property type="entry name" value="GNAT FAMILY ACETYLTRANSFERASE"/>
    <property type="match status" value="1"/>
</dbReference>
<gene>
    <name evidence="2" type="ORF">B0J11DRAFT_449561</name>
</gene>
<dbReference type="AlphaFoldDB" id="A0A9P9CXH4"/>
<evidence type="ECO:0000259" key="1">
    <source>
        <dbReference type="PROSITE" id="PS51186"/>
    </source>
</evidence>
<dbReference type="Gene3D" id="3.40.630.30">
    <property type="match status" value="1"/>
</dbReference>
<dbReference type="PROSITE" id="PS51186">
    <property type="entry name" value="GNAT"/>
    <property type="match status" value="1"/>
</dbReference>
<dbReference type="Proteomes" id="UP000700596">
    <property type="component" value="Unassembled WGS sequence"/>
</dbReference>
<dbReference type="InterPro" id="IPR052523">
    <property type="entry name" value="Trichothecene_AcTrans"/>
</dbReference>
<dbReference type="CDD" id="cd04301">
    <property type="entry name" value="NAT_SF"/>
    <property type="match status" value="1"/>
</dbReference>
<dbReference type="InterPro" id="IPR000182">
    <property type="entry name" value="GNAT_dom"/>
</dbReference>
<name>A0A9P9CXH4_9PLEO</name>
<evidence type="ECO:0000313" key="2">
    <source>
        <dbReference type="EMBL" id="KAH7108672.1"/>
    </source>
</evidence>
<dbReference type="Pfam" id="PF13508">
    <property type="entry name" value="Acetyltransf_7"/>
    <property type="match status" value="1"/>
</dbReference>
<dbReference type="SUPFAM" id="SSF55729">
    <property type="entry name" value="Acyl-CoA N-acyltransferases (Nat)"/>
    <property type="match status" value="1"/>
</dbReference>
<reference evidence="2" key="1">
    <citation type="journal article" date="2021" name="Nat. Commun.">
        <title>Genetic determinants of endophytism in the Arabidopsis root mycobiome.</title>
        <authorList>
            <person name="Mesny F."/>
            <person name="Miyauchi S."/>
            <person name="Thiergart T."/>
            <person name="Pickel B."/>
            <person name="Atanasova L."/>
            <person name="Karlsson M."/>
            <person name="Huettel B."/>
            <person name="Barry K.W."/>
            <person name="Haridas S."/>
            <person name="Chen C."/>
            <person name="Bauer D."/>
            <person name="Andreopoulos W."/>
            <person name="Pangilinan J."/>
            <person name="LaButti K."/>
            <person name="Riley R."/>
            <person name="Lipzen A."/>
            <person name="Clum A."/>
            <person name="Drula E."/>
            <person name="Henrissat B."/>
            <person name="Kohler A."/>
            <person name="Grigoriev I.V."/>
            <person name="Martin F.M."/>
            <person name="Hacquard S."/>
        </authorList>
    </citation>
    <scope>NUCLEOTIDE SEQUENCE</scope>
    <source>
        <strain evidence="2">MPI-CAGE-CH-0243</strain>
    </source>
</reference>
<dbReference type="PANTHER" id="PTHR42791:SF5">
    <property type="entry name" value="HYPOTHETICAL ACETYLTRANSFERASE (EUROFUNG)"/>
    <property type="match status" value="1"/>
</dbReference>
<dbReference type="InterPro" id="IPR016181">
    <property type="entry name" value="Acyl_CoA_acyltransferase"/>
</dbReference>